<dbReference type="OrthoDB" id="958751at2"/>
<keyword evidence="2" id="KW-1185">Reference proteome</keyword>
<dbReference type="Pfam" id="PF20391">
    <property type="entry name" value="DUF6686"/>
    <property type="match status" value="1"/>
</dbReference>
<protein>
    <submittedName>
        <fullName evidence="1">Uncharacterized protein</fullName>
    </submittedName>
</protein>
<dbReference type="Proteomes" id="UP000245880">
    <property type="component" value="Unassembled WGS sequence"/>
</dbReference>
<sequence length="112" mass="12815">MIEPSKHSNSLRILGQARQGYIGQCACCDHYNFVYGNALFIFTADGLRGFYNMLSESVQMYQLSEALPNGKDFVLPSPIPNFMLTFNHQEIEEIKDMFQEAFLTLEIDSIIH</sequence>
<dbReference type="InterPro" id="IPR046508">
    <property type="entry name" value="DUF6686"/>
</dbReference>
<dbReference type="AlphaFoldDB" id="A0A316ASZ0"/>
<evidence type="ECO:0000313" key="2">
    <source>
        <dbReference type="Proteomes" id="UP000245880"/>
    </source>
</evidence>
<comment type="caution">
    <text evidence="1">The sequence shown here is derived from an EMBL/GenBank/DDBJ whole genome shotgun (WGS) entry which is preliminary data.</text>
</comment>
<dbReference type="RefSeq" id="WP_109671909.1">
    <property type="nucleotide sequence ID" value="NZ_QGDT01000001.1"/>
</dbReference>
<proteinExistence type="predicted"/>
<organism evidence="1 2">
    <name type="scientific">Dyadobacter jejuensis</name>
    <dbReference type="NCBI Taxonomy" id="1082580"/>
    <lineage>
        <taxon>Bacteria</taxon>
        <taxon>Pseudomonadati</taxon>
        <taxon>Bacteroidota</taxon>
        <taxon>Cytophagia</taxon>
        <taxon>Cytophagales</taxon>
        <taxon>Spirosomataceae</taxon>
        <taxon>Dyadobacter</taxon>
    </lineage>
</organism>
<reference evidence="1 2" key="1">
    <citation type="submission" date="2018-03" db="EMBL/GenBank/DDBJ databases">
        <title>Genomic Encyclopedia of Archaeal and Bacterial Type Strains, Phase II (KMG-II): from individual species to whole genera.</title>
        <authorList>
            <person name="Goeker M."/>
        </authorList>
    </citation>
    <scope>NUCLEOTIDE SEQUENCE [LARGE SCALE GENOMIC DNA]</scope>
    <source>
        <strain evidence="1 2">DSM 100346</strain>
    </source>
</reference>
<accession>A0A316ASZ0</accession>
<dbReference type="EMBL" id="QGDT01000001">
    <property type="protein sequence ID" value="PWJ59930.1"/>
    <property type="molecule type" value="Genomic_DNA"/>
</dbReference>
<gene>
    <name evidence="1" type="ORF">CLV98_101105</name>
</gene>
<name>A0A316ASZ0_9BACT</name>
<evidence type="ECO:0000313" key="1">
    <source>
        <dbReference type="EMBL" id="PWJ59930.1"/>
    </source>
</evidence>